<dbReference type="PANTHER" id="PTHR45703">
    <property type="entry name" value="DYNEIN HEAVY CHAIN"/>
    <property type="match status" value="1"/>
</dbReference>
<dbReference type="InterPro" id="IPR026983">
    <property type="entry name" value="DHC"/>
</dbReference>
<evidence type="ECO:0000256" key="1">
    <source>
        <dbReference type="SAM" id="Coils"/>
    </source>
</evidence>
<protein>
    <recommendedName>
        <fullName evidence="2">Dynein heavy chain coiled coil stalk domain-containing protein</fullName>
    </recommendedName>
</protein>
<dbReference type="EMBL" id="ASPP01039594">
    <property type="protein sequence ID" value="ETO00953.1"/>
    <property type="molecule type" value="Genomic_DNA"/>
</dbReference>
<dbReference type="Gene3D" id="1.20.920.20">
    <property type="match status" value="1"/>
</dbReference>
<keyword evidence="1" id="KW-0175">Coiled coil</keyword>
<evidence type="ECO:0000313" key="4">
    <source>
        <dbReference type="Proteomes" id="UP000023152"/>
    </source>
</evidence>
<feature type="coiled-coil region" evidence="1">
    <location>
        <begin position="69"/>
        <end position="103"/>
    </location>
</feature>
<reference evidence="3 4" key="1">
    <citation type="journal article" date="2013" name="Curr. Biol.">
        <title>The Genome of the Foraminiferan Reticulomyxa filosa.</title>
        <authorList>
            <person name="Glockner G."/>
            <person name="Hulsmann N."/>
            <person name="Schleicher M."/>
            <person name="Noegel A.A."/>
            <person name="Eichinger L."/>
            <person name="Gallinger C."/>
            <person name="Pawlowski J."/>
            <person name="Sierra R."/>
            <person name="Euteneuer U."/>
            <person name="Pillet L."/>
            <person name="Moustafa A."/>
            <person name="Platzer M."/>
            <person name="Groth M."/>
            <person name="Szafranski K."/>
            <person name="Schliwa M."/>
        </authorList>
    </citation>
    <scope>NUCLEOTIDE SEQUENCE [LARGE SCALE GENOMIC DNA]</scope>
</reference>
<keyword evidence="4" id="KW-1185">Reference proteome</keyword>
<dbReference type="PANTHER" id="PTHR45703:SF22">
    <property type="entry name" value="DYNEIN CYTOPLASMIC 2 HEAVY CHAIN 1"/>
    <property type="match status" value="1"/>
</dbReference>
<evidence type="ECO:0000313" key="3">
    <source>
        <dbReference type="EMBL" id="ETO00953.1"/>
    </source>
</evidence>
<gene>
    <name evidence="3" type="ORF">RFI_36487</name>
</gene>
<dbReference type="GO" id="GO:0030286">
    <property type="term" value="C:dynein complex"/>
    <property type="evidence" value="ECO:0007669"/>
    <property type="project" value="InterPro"/>
</dbReference>
<name>X6LG57_RETFI</name>
<dbReference type="Proteomes" id="UP000023152">
    <property type="component" value="Unassembled WGS sequence"/>
</dbReference>
<accession>X6LG57</accession>
<evidence type="ECO:0000259" key="2">
    <source>
        <dbReference type="Pfam" id="PF12777"/>
    </source>
</evidence>
<dbReference type="OrthoDB" id="10252139at2759"/>
<comment type="caution">
    <text evidence="3">The sequence shown here is derived from an EMBL/GenBank/DDBJ whole genome shotgun (WGS) entry which is preliminary data.</text>
</comment>
<dbReference type="GO" id="GO:0051959">
    <property type="term" value="F:dynein light intermediate chain binding"/>
    <property type="evidence" value="ECO:0007669"/>
    <property type="project" value="InterPro"/>
</dbReference>
<sequence>MHLDLPEKIRQNPQILVQIEQLLTTKKESFDSERIKRVSLAAAPLASWVKANVEYSKVLRRIEPLNSELKKFEKQLLSSTQSMNEVQTELNTVNEHIATLKCNFGKITSETELLKSSLKQVQDTLEKAQLTSATNGELRRRYTKTLLNEQCFYYISW</sequence>
<dbReference type="InterPro" id="IPR024743">
    <property type="entry name" value="Dynein_HC_stalk"/>
</dbReference>
<proteinExistence type="predicted"/>
<organism evidence="3 4">
    <name type="scientific">Reticulomyxa filosa</name>
    <dbReference type="NCBI Taxonomy" id="46433"/>
    <lineage>
        <taxon>Eukaryota</taxon>
        <taxon>Sar</taxon>
        <taxon>Rhizaria</taxon>
        <taxon>Retaria</taxon>
        <taxon>Foraminifera</taxon>
        <taxon>Monothalamids</taxon>
        <taxon>Reticulomyxidae</taxon>
        <taxon>Reticulomyxa</taxon>
    </lineage>
</organism>
<feature type="domain" description="Dynein heavy chain coiled coil stalk" evidence="2">
    <location>
        <begin position="27"/>
        <end position="111"/>
    </location>
</feature>
<dbReference type="Pfam" id="PF12777">
    <property type="entry name" value="MT"/>
    <property type="match status" value="1"/>
</dbReference>
<dbReference type="SUPFAM" id="SSF57997">
    <property type="entry name" value="Tropomyosin"/>
    <property type="match status" value="1"/>
</dbReference>
<dbReference type="GO" id="GO:0045505">
    <property type="term" value="F:dynein intermediate chain binding"/>
    <property type="evidence" value="ECO:0007669"/>
    <property type="project" value="InterPro"/>
</dbReference>
<dbReference type="GO" id="GO:0007018">
    <property type="term" value="P:microtubule-based movement"/>
    <property type="evidence" value="ECO:0007669"/>
    <property type="project" value="InterPro"/>
</dbReference>
<dbReference type="AlphaFoldDB" id="X6LG57"/>